<protein>
    <submittedName>
        <fullName evidence="2">PUM</fullName>
    </submittedName>
</protein>
<feature type="region of interest" description="Disordered" evidence="1">
    <location>
        <begin position="94"/>
        <end position="125"/>
    </location>
</feature>
<dbReference type="OrthoDB" id="668540at2759"/>
<feature type="region of interest" description="Disordered" evidence="1">
    <location>
        <begin position="287"/>
        <end position="334"/>
    </location>
</feature>
<feature type="compositionally biased region" description="Low complexity" evidence="1">
    <location>
        <begin position="287"/>
        <end position="312"/>
    </location>
</feature>
<feature type="compositionally biased region" description="Polar residues" evidence="1">
    <location>
        <begin position="315"/>
        <end position="330"/>
    </location>
</feature>
<keyword evidence="3" id="KW-1185">Reference proteome</keyword>
<feature type="compositionally biased region" description="Low complexity" evidence="1">
    <location>
        <begin position="403"/>
        <end position="420"/>
    </location>
</feature>
<dbReference type="AlphaFoldDB" id="A0A8S3UJE7"/>
<feature type="region of interest" description="Disordered" evidence="1">
    <location>
        <begin position="1"/>
        <end position="48"/>
    </location>
</feature>
<proteinExistence type="predicted"/>
<reference evidence="2" key="1">
    <citation type="submission" date="2021-03" db="EMBL/GenBank/DDBJ databases">
        <authorList>
            <person name="Bekaert M."/>
        </authorList>
    </citation>
    <scope>NUCLEOTIDE SEQUENCE</scope>
</reference>
<organism evidence="2 3">
    <name type="scientific">Mytilus edulis</name>
    <name type="common">Blue mussel</name>
    <dbReference type="NCBI Taxonomy" id="6550"/>
    <lineage>
        <taxon>Eukaryota</taxon>
        <taxon>Metazoa</taxon>
        <taxon>Spiralia</taxon>
        <taxon>Lophotrochozoa</taxon>
        <taxon>Mollusca</taxon>
        <taxon>Bivalvia</taxon>
        <taxon>Autobranchia</taxon>
        <taxon>Pteriomorphia</taxon>
        <taxon>Mytilida</taxon>
        <taxon>Mytiloidea</taxon>
        <taxon>Mytilidae</taxon>
        <taxon>Mytilinae</taxon>
        <taxon>Mytilus</taxon>
    </lineage>
</organism>
<name>A0A8S3UJE7_MYTED</name>
<evidence type="ECO:0000313" key="2">
    <source>
        <dbReference type="EMBL" id="CAG2242857.1"/>
    </source>
</evidence>
<evidence type="ECO:0000256" key="1">
    <source>
        <dbReference type="SAM" id="MobiDB-lite"/>
    </source>
</evidence>
<feature type="region of interest" description="Disordered" evidence="1">
    <location>
        <begin position="403"/>
        <end position="429"/>
    </location>
</feature>
<feature type="compositionally biased region" description="Basic and acidic residues" evidence="1">
    <location>
        <begin position="115"/>
        <end position="125"/>
    </location>
</feature>
<dbReference type="EMBL" id="CAJPWZ010002685">
    <property type="protein sequence ID" value="CAG2242857.1"/>
    <property type="molecule type" value="Genomic_DNA"/>
</dbReference>
<gene>
    <name evidence="2" type="ORF">MEDL_55020</name>
</gene>
<sequence>MHNSAKKLWGDMGDGPKPVEPGKQMFPPGNPWMAPRDDSWGNPGNMEPGGLGVDMVEYVLSGGSPTGKELDARMRMKGPPNQFVPTGYYSQVQQQDGSMGDVGQDKKSKTPSPFEGRDGDRSDENKENLQNIQNMQNMQNIQNNGLMQNGLDEENVFRRSSRQNSPIDENKMNQMGGPNKDNDFFDNQNQFQQPGFQLDPPPFEPMGLDPGHFDYNNQMMPSMDSPNFNMDYAQLLQRQQQPIAVLTQQQYALATQQQQLGPTVLHPQYYGVQAPWGIYPANLIQQQGQQTPQGMSSQQQQQQQMMRNQTGRPLTPSQQNDSSQPLTPNAPSEFKDMTSVSQYQILAPAYYDQNGQLVMGNPRGLGTPVRLVPPAPVLVSASGNQQGGAALGSNPLRLLTTQAQQHQTTPPVVYSSSSSSTQNSLGQRRDSLEYKQRQQLPQLNQFYGSMTSMGSPAGPMGLVQPGQSMTPPPSLSGSSSNLALGKCMLFVGP</sequence>
<evidence type="ECO:0000313" key="3">
    <source>
        <dbReference type="Proteomes" id="UP000683360"/>
    </source>
</evidence>
<comment type="caution">
    <text evidence="2">The sequence shown here is derived from an EMBL/GenBank/DDBJ whole genome shotgun (WGS) entry which is preliminary data.</text>
</comment>
<accession>A0A8S3UJE7</accession>
<dbReference type="Proteomes" id="UP000683360">
    <property type="component" value="Unassembled WGS sequence"/>
</dbReference>